<organism evidence="1 2">
    <name type="scientific">Methanogenium marinum</name>
    <dbReference type="NCBI Taxonomy" id="348610"/>
    <lineage>
        <taxon>Archaea</taxon>
        <taxon>Methanobacteriati</taxon>
        <taxon>Methanobacteriota</taxon>
        <taxon>Stenosarchaea group</taxon>
        <taxon>Methanomicrobia</taxon>
        <taxon>Methanomicrobiales</taxon>
        <taxon>Methanomicrobiaceae</taxon>
        <taxon>Methanogenium</taxon>
    </lineage>
</organism>
<gene>
    <name evidence="1" type="ORF">L0665_06780</name>
</gene>
<name>A0A9Q4KPS1_9EURY</name>
<evidence type="ECO:0000313" key="1">
    <source>
        <dbReference type="EMBL" id="MDE4908313.1"/>
    </source>
</evidence>
<dbReference type="AlphaFoldDB" id="A0A9Q4KPS1"/>
<sequence length="201" mass="20626">MALKVGVLILLLLAACICGCTDSTGGGAGTNSVIDQQIQALSSDDSDTELAAITALIQTGEPAVQPIIDSFAVSDNKTRIYGAFILQEIGDPAIPSLVAALNSENKDTRSICATTLVGMGASAVPYLLDALERGDSDTQKVKEVIIRIGDPAIPALQIAALSQNPTFAAEADALIKSIYFSGKLKTGGLAGSQNTTADSED</sequence>
<dbReference type="Proteomes" id="UP001143747">
    <property type="component" value="Unassembled WGS sequence"/>
</dbReference>
<accession>A0A9Q4KPS1</accession>
<proteinExistence type="predicted"/>
<protein>
    <recommendedName>
        <fullName evidence="3">HEAT repeat domain-containing protein</fullName>
    </recommendedName>
</protein>
<evidence type="ECO:0000313" key="2">
    <source>
        <dbReference type="Proteomes" id="UP001143747"/>
    </source>
</evidence>
<keyword evidence="2" id="KW-1185">Reference proteome</keyword>
<dbReference type="InterPro" id="IPR011989">
    <property type="entry name" value="ARM-like"/>
</dbReference>
<comment type="caution">
    <text evidence="1">The sequence shown here is derived from an EMBL/GenBank/DDBJ whole genome shotgun (WGS) entry which is preliminary data.</text>
</comment>
<dbReference type="PROSITE" id="PS51257">
    <property type="entry name" value="PROKAR_LIPOPROTEIN"/>
    <property type="match status" value="1"/>
</dbReference>
<dbReference type="InterPro" id="IPR016024">
    <property type="entry name" value="ARM-type_fold"/>
</dbReference>
<dbReference type="Gene3D" id="1.25.10.10">
    <property type="entry name" value="Leucine-rich Repeat Variant"/>
    <property type="match status" value="1"/>
</dbReference>
<reference evidence="1" key="1">
    <citation type="submission" date="2022-01" db="EMBL/GenBank/DDBJ databases">
        <title>Draft genome of Methanogenium marinum DSM 15558.</title>
        <authorList>
            <person name="Chen S.-C."/>
            <person name="You Y.-T."/>
        </authorList>
    </citation>
    <scope>NUCLEOTIDE SEQUENCE</scope>
    <source>
        <strain evidence="1">DSM 15558</strain>
    </source>
</reference>
<evidence type="ECO:0008006" key="3">
    <source>
        <dbReference type="Google" id="ProtNLM"/>
    </source>
</evidence>
<dbReference type="RefSeq" id="WP_274924945.1">
    <property type="nucleotide sequence ID" value="NZ_JAKELO010000002.1"/>
</dbReference>
<dbReference type="EMBL" id="JAKELO010000002">
    <property type="protein sequence ID" value="MDE4908313.1"/>
    <property type="molecule type" value="Genomic_DNA"/>
</dbReference>
<dbReference type="SUPFAM" id="SSF48371">
    <property type="entry name" value="ARM repeat"/>
    <property type="match status" value="1"/>
</dbReference>